<protein>
    <submittedName>
        <fullName evidence="2">Uncharacterized protein</fullName>
    </submittedName>
</protein>
<evidence type="ECO:0000313" key="1">
    <source>
        <dbReference type="Proteomes" id="UP000515153"/>
    </source>
</evidence>
<proteinExistence type="predicted"/>
<dbReference type="GeneID" id="41958968"/>
<gene>
    <name evidence="2" type="ORF">PgNI_04007</name>
</gene>
<dbReference type="Proteomes" id="UP000515153">
    <property type="component" value="Unplaced"/>
</dbReference>
<reference evidence="2" key="2">
    <citation type="submission" date="2019-10" db="EMBL/GenBank/DDBJ databases">
        <authorList>
            <consortium name="NCBI Genome Project"/>
        </authorList>
    </citation>
    <scope>NUCLEOTIDE SEQUENCE</scope>
    <source>
        <strain evidence="2">NI907</strain>
    </source>
</reference>
<reference evidence="2" key="1">
    <citation type="journal article" date="2019" name="Mol. Biol. Evol.">
        <title>Blast fungal genomes show frequent chromosomal changes, gene gains and losses, and effector gene turnover.</title>
        <authorList>
            <person name="Gomez Luciano L.B."/>
            <person name="Jason Tsai I."/>
            <person name="Chuma I."/>
            <person name="Tosa Y."/>
            <person name="Chen Y.H."/>
            <person name="Li J.Y."/>
            <person name="Li M.Y."/>
            <person name="Jade Lu M.Y."/>
            <person name="Nakayashiki H."/>
            <person name="Li W.H."/>
        </authorList>
    </citation>
    <scope>NUCLEOTIDE SEQUENCE</scope>
    <source>
        <strain evidence="2">NI907</strain>
    </source>
</reference>
<dbReference type="RefSeq" id="XP_030984579.1">
    <property type="nucleotide sequence ID" value="XM_031124059.1"/>
</dbReference>
<keyword evidence="1" id="KW-1185">Reference proteome</keyword>
<evidence type="ECO:0000313" key="2">
    <source>
        <dbReference type="RefSeq" id="XP_030984579.1"/>
    </source>
</evidence>
<dbReference type="AlphaFoldDB" id="A0A6P8BC05"/>
<dbReference type="KEGG" id="pgri:PgNI_04007"/>
<feature type="non-terminal residue" evidence="2">
    <location>
        <position position="1"/>
    </location>
</feature>
<reference evidence="2" key="3">
    <citation type="submission" date="2025-08" db="UniProtKB">
        <authorList>
            <consortium name="RefSeq"/>
        </authorList>
    </citation>
    <scope>IDENTIFICATION</scope>
    <source>
        <strain evidence="2">NI907</strain>
    </source>
</reference>
<organism evidence="1 2">
    <name type="scientific">Pyricularia grisea</name>
    <name type="common">Crabgrass-specific blast fungus</name>
    <name type="synonym">Magnaporthe grisea</name>
    <dbReference type="NCBI Taxonomy" id="148305"/>
    <lineage>
        <taxon>Eukaryota</taxon>
        <taxon>Fungi</taxon>
        <taxon>Dikarya</taxon>
        <taxon>Ascomycota</taxon>
        <taxon>Pezizomycotina</taxon>
        <taxon>Sordariomycetes</taxon>
        <taxon>Sordariomycetidae</taxon>
        <taxon>Magnaporthales</taxon>
        <taxon>Pyriculariaceae</taxon>
        <taxon>Pyricularia</taxon>
    </lineage>
</organism>
<name>A0A6P8BC05_PYRGI</name>
<sequence length="119" mass="13179">CGKLLLPGPPLSGIRSAIGRGEKKKGQKKVVLLSPSFCVAWPRGRRVIFGLCTLITFDEKSYIWHEMVWCLMGFAICARATSAHVAILSLRLLVRCFTCLVLLCRSAMQAIMAVPICRE</sequence>
<accession>A0A6P8BC05</accession>